<feature type="transmembrane region" description="Helical" evidence="6">
    <location>
        <begin position="102"/>
        <end position="124"/>
    </location>
</feature>
<evidence type="ECO:0000256" key="3">
    <source>
        <dbReference type="ARBA" id="ARBA00022692"/>
    </source>
</evidence>
<feature type="transmembrane region" description="Helical" evidence="6">
    <location>
        <begin position="160"/>
        <end position="181"/>
    </location>
</feature>
<feature type="transmembrane region" description="Helical" evidence="6">
    <location>
        <begin position="131"/>
        <end position="148"/>
    </location>
</feature>
<dbReference type="InterPro" id="IPR037185">
    <property type="entry name" value="EmrE-like"/>
</dbReference>
<dbReference type="EMBL" id="CP000553">
    <property type="protein sequence ID" value="ABM75497.1"/>
    <property type="molecule type" value="Genomic_DNA"/>
</dbReference>
<evidence type="ECO:0000313" key="9">
    <source>
        <dbReference type="Proteomes" id="UP000002592"/>
    </source>
</evidence>
<protein>
    <submittedName>
        <fullName evidence="8">Integral membrane protein, DUF6</fullName>
    </submittedName>
</protein>
<sequence length="302" mass="33724">MRENLLTNKLNIEKNFKGIRFLIGSGFAFSLMTVCVKGIGGRIPISELVFARATISIIITRFYLYKNNINPWGYQKRLLIIRGLLGTVALFCIFKALTILPIATATVIQYIYPTFTVICAYIILKEFIFRRIVYSIIIGWIGIVLVSQPEFTSNSNIQETILAIIIAIFGALMTSLAYICVRKLSSKEHPLVIIYYFPLVSIPLSIPFIINDFVLPSGTDWFLIIGIGIFTQIGQLCITEGLRLLPAGQATSLNYSQVIFACIWGVLIFQETITSSIYIGGFCVLISTIISMSASKRTQSKI</sequence>
<evidence type="ECO:0000256" key="4">
    <source>
        <dbReference type="ARBA" id="ARBA00022989"/>
    </source>
</evidence>
<feature type="domain" description="EamA" evidence="7">
    <location>
        <begin position="162"/>
        <end position="291"/>
    </location>
</feature>
<dbReference type="eggNOG" id="COG0697">
    <property type="taxonomic scope" value="Bacteria"/>
</dbReference>
<comment type="subcellular location">
    <subcellularLocation>
        <location evidence="1">Membrane</location>
        <topology evidence="1">Multi-pass membrane protein</topology>
    </subcellularLocation>
</comment>
<dbReference type="SUPFAM" id="SSF103481">
    <property type="entry name" value="Multidrug resistance efflux transporter EmrE"/>
    <property type="match status" value="2"/>
</dbReference>
<keyword evidence="5 6" id="KW-0472">Membrane</keyword>
<feature type="transmembrane region" description="Helical" evidence="6">
    <location>
        <begin position="45"/>
        <end position="65"/>
    </location>
</feature>
<dbReference type="Pfam" id="PF00892">
    <property type="entry name" value="EamA"/>
    <property type="match status" value="2"/>
</dbReference>
<feature type="transmembrane region" description="Helical" evidence="6">
    <location>
        <begin position="77"/>
        <end position="96"/>
    </location>
</feature>
<accession>A2C1Y7</accession>
<feature type="transmembrane region" description="Helical" evidence="6">
    <location>
        <begin position="221"/>
        <end position="238"/>
    </location>
</feature>
<keyword evidence="4 6" id="KW-1133">Transmembrane helix</keyword>
<feature type="transmembrane region" description="Helical" evidence="6">
    <location>
        <begin position="275"/>
        <end position="294"/>
    </location>
</feature>
<dbReference type="KEGG" id="pme:NATL1_09391"/>
<dbReference type="InterPro" id="IPR000620">
    <property type="entry name" value="EamA_dom"/>
</dbReference>
<feature type="transmembrane region" description="Helical" evidence="6">
    <location>
        <begin position="193"/>
        <end position="215"/>
    </location>
</feature>
<feature type="transmembrane region" description="Helical" evidence="6">
    <location>
        <begin position="21"/>
        <end position="39"/>
    </location>
</feature>
<dbReference type="PANTHER" id="PTHR22911">
    <property type="entry name" value="ACYL-MALONYL CONDENSING ENZYME-RELATED"/>
    <property type="match status" value="1"/>
</dbReference>
<dbReference type="AlphaFoldDB" id="A2C1Y7"/>
<feature type="domain" description="EamA" evidence="7">
    <location>
        <begin position="17"/>
        <end position="147"/>
    </location>
</feature>
<dbReference type="HOGENOM" id="CLU_032828_0_1_3"/>
<evidence type="ECO:0000256" key="2">
    <source>
        <dbReference type="ARBA" id="ARBA00007362"/>
    </source>
</evidence>
<dbReference type="PANTHER" id="PTHR22911:SF6">
    <property type="entry name" value="SOLUTE CARRIER FAMILY 35 MEMBER G1"/>
    <property type="match status" value="1"/>
</dbReference>
<evidence type="ECO:0000256" key="5">
    <source>
        <dbReference type="ARBA" id="ARBA00023136"/>
    </source>
</evidence>
<comment type="similarity">
    <text evidence="2">Belongs to the EamA transporter family.</text>
</comment>
<dbReference type="RefSeq" id="WP_011823632.1">
    <property type="nucleotide sequence ID" value="NC_008819.1"/>
</dbReference>
<evidence type="ECO:0000313" key="8">
    <source>
        <dbReference type="EMBL" id="ABM75497.1"/>
    </source>
</evidence>
<gene>
    <name evidence="8" type="ordered locus">NATL1_09391</name>
</gene>
<feature type="transmembrane region" description="Helical" evidence="6">
    <location>
        <begin position="250"/>
        <end position="269"/>
    </location>
</feature>
<organism evidence="8 9">
    <name type="scientific">Prochlorococcus marinus (strain NATL1A)</name>
    <dbReference type="NCBI Taxonomy" id="167555"/>
    <lineage>
        <taxon>Bacteria</taxon>
        <taxon>Bacillati</taxon>
        <taxon>Cyanobacteriota</taxon>
        <taxon>Cyanophyceae</taxon>
        <taxon>Synechococcales</taxon>
        <taxon>Prochlorococcaceae</taxon>
        <taxon>Prochlorococcus</taxon>
    </lineage>
</organism>
<evidence type="ECO:0000256" key="6">
    <source>
        <dbReference type="SAM" id="Phobius"/>
    </source>
</evidence>
<evidence type="ECO:0000259" key="7">
    <source>
        <dbReference type="Pfam" id="PF00892"/>
    </source>
</evidence>
<reference evidence="9" key="1">
    <citation type="journal article" date="2007" name="PLoS Genet.">
        <title>Patterns and implications of gene gain and loss in the evolution of Prochlorococcus.</title>
        <authorList>
            <person name="Kettler G.C."/>
            <person name="Martiny A.C."/>
            <person name="Huang K."/>
            <person name="Zucker J."/>
            <person name="Coleman M.L."/>
            <person name="Rodrigue S."/>
            <person name="Chen F."/>
            <person name="Lapidus A."/>
            <person name="Ferriera S."/>
            <person name="Johnson J."/>
            <person name="Steglich C."/>
            <person name="Church G.M."/>
            <person name="Richardson P."/>
            <person name="Chisholm S.W."/>
        </authorList>
    </citation>
    <scope>NUCLEOTIDE SEQUENCE [LARGE SCALE GENOMIC DNA]</scope>
    <source>
        <strain evidence="9">NATL1A</strain>
    </source>
</reference>
<name>A2C1Y7_PROM1</name>
<dbReference type="Proteomes" id="UP000002592">
    <property type="component" value="Chromosome"/>
</dbReference>
<evidence type="ECO:0000256" key="1">
    <source>
        <dbReference type="ARBA" id="ARBA00004141"/>
    </source>
</evidence>
<keyword evidence="3 6" id="KW-0812">Transmembrane</keyword>
<dbReference type="GO" id="GO:0016020">
    <property type="term" value="C:membrane"/>
    <property type="evidence" value="ECO:0007669"/>
    <property type="project" value="UniProtKB-SubCell"/>
</dbReference>
<proteinExistence type="inferred from homology"/>